<keyword evidence="1" id="KW-0472">Membrane</keyword>
<feature type="transmembrane region" description="Helical" evidence="1">
    <location>
        <begin position="102"/>
        <end position="120"/>
    </location>
</feature>
<feature type="transmembrane region" description="Helical" evidence="1">
    <location>
        <begin position="163"/>
        <end position="186"/>
    </location>
</feature>
<evidence type="ECO:0000313" key="2">
    <source>
        <dbReference type="EMBL" id="QEE17160.1"/>
    </source>
</evidence>
<evidence type="ECO:0000313" key="3">
    <source>
        <dbReference type="Proteomes" id="UP000321408"/>
    </source>
</evidence>
<keyword evidence="1" id="KW-0812">Transmembrane</keyword>
<dbReference type="RefSeq" id="WP_147664072.1">
    <property type="nucleotide sequence ID" value="NZ_CP042905.2"/>
</dbReference>
<dbReference type="GeneID" id="41330968"/>
<dbReference type="Proteomes" id="UP000321408">
    <property type="component" value="Chromosome"/>
</dbReference>
<reference evidence="2 3" key="2">
    <citation type="journal article" date="2024" name="Int. J. Syst. Evol. Microbiol.">
        <title>Promethearchaeum syntrophicum gen. nov., sp. nov., an anaerobic, obligately syntrophic archaeon, the first isolate of the lineage 'Asgard' archaea, and proposal of the new archaeal phylum Promethearchaeota phyl. nov. and kingdom Promethearchaeati regn. nov.</title>
        <authorList>
            <person name="Imachi H."/>
            <person name="Nobu M.K."/>
            <person name="Kato S."/>
            <person name="Takaki Y."/>
            <person name="Miyazaki M."/>
            <person name="Miyata M."/>
            <person name="Ogawara M."/>
            <person name="Saito Y."/>
            <person name="Sakai S."/>
            <person name="Tahara Y.O."/>
            <person name="Takano Y."/>
            <person name="Tasumi E."/>
            <person name="Uematsu K."/>
            <person name="Yoshimura T."/>
            <person name="Itoh T."/>
            <person name="Ohkuma M."/>
            <person name="Takai K."/>
        </authorList>
    </citation>
    <scope>NUCLEOTIDE SEQUENCE [LARGE SCALE GENOMIC DNA]</scope>
    <source>
        <strain evidence="2 3">MK-D1</strain>
    </source>
</reference>
<sequence>MILQIIEVPLYAVILLLITGVAAILFSVFMVLDFLKNKKMHHLLWAIAFFVLFVAGVVLAIGRNYAHLLSPAVSVLAVFIPGGIAAGLFYSSVFDEEKSKKLGMGYVIFVLVGAVLILLTKTITAWAEAAKFAVMLVHIPSGLAMVILPFLVYQKQTSEWTPLLVSIGGAIIGLAGILLAFLVSGFTELTGFVFGALPVLLLIVALCFAFGFLLTKQWSFAFPFIKSE</sequence>
<feature type="transmembrane region" description="Helical" evidence="1">
    <location>
        <begin position="68"/>
        <end position="90"/>
    </location>
</feature>
<keyword evidence="1" id="KW-1133">Transmembrane helix</keyword>
<proteinExistence type="predicted"/>
<feature type="transmembrane region" description="Helical" evidence="1">
    <location>
        <begin position="132"/>
        <end position="151"/>
    </location>
</feature>
<gene>
    <name evidence="2" type="ORF">DSAG12_02992</name>
</gene>
<reference evidence="2 3" key="1">
    <citation type="journal article" date="2020" name="Nature">
        <title>Isolation of an archaeon at the prokaryote-eukaryote interface.</title>
        <authorList>
            <person name="Imachi H."/>
            <person name="Nobu M.K."/>
            <person name="Nakahara N."/>
            <person name="Morono Y."/>
            <person name="Ogawara M."/>
            <person name="Takaki Y."/>
            <person name="Takano Y."/>
            <person name="Uematsu K."/>
            <person name="Ikuta T."/>
            <person name="Ito M."/>
            <person name="Matsui Y."/>
            <person name="Miyazaki M."/>
            <person name="Murata K."/>
            <person name="Saito Y."/>
            <person name="Sakai S."/>
            <person name="Song C."/>
            <person name="Tasumi E."/>
            <person name="Yamanaka Y."/>
            <person name="Yamaguchi T."/>
            <person name="Kamagata Y."/>
            <person name="Tamaki H."/>
            <person name="Takai K."/>
        </authorList>
    </citation>
    <scope>NUCLEOTIDE SEQUENCE [LARGE SCALE GENOMIC DNA]</scope>
    <source>
        <strain evidence="2 3">MK-D1</strain>
    </source>
</reference>
<dbReference type="KEGG" id="psyt:DSAG12_02992"/>
<dbReference type="AlphaFoldDB" id="A0A5B9DED9"/>
<feature type="transmembrane region" description="Helical" evidence="1">
    <location>
        <begin position="42"/>
        <end position="62"/>
    </location>
</feature>
<dbReference type="EMBL" id="CP042905">
    <property type="protein sequence ID" value="QEE17160.1"/>
    <property type="molecule type" value="Genomic_DNA"/>
</dbReference>
<protein>
    <submittedName>
        <fullName evidence="2">Uncharacterized protein</fullName>
    </submittedName>
</protein>
<evidence type="ECO:0000256" key="1">
    <source>
        <dbReference type="SAM" id="Phobius"/>
    </source>
</evidence>
<accession>A0A5B9DED9</accession>
<organism evidence="2 3">
    <name type="scientific">Promethearchaeum syntrophicum</name>
    <dbReference type="NCBI Taxonomy" id="2594042"/>
    <lineage>
        <taxon>Archaea</taxon>
        <taxon>Promethearchaeati</taxon>
        <taxon>Promethearchaeota</taxon>
        <taxon>Promethearchaeia</taxon>
        <taxon>Promethearchaeales</taxon>
        <taxon>Promethearchaeaceae</taxon>
        <taxon>Promethearchaeum</taxon>
    </lineage>
</organism>
<feature type="transmembrane region" description="Helical" evidence="1">
    <location>
        <begin position="12"/>
        <end position="35"/>
    </location>
</feature>
<feature type="transmembrane region" description="Helical" evidence="1">
    <location>
        <begin position="192"/>
        <end position="214"/>
    </location>
</feature>
<name>A0A5B9DED9_9ARCH</name>
<keyword evidence="3" id="KW-1185">Reference proteome</keyword>